<reference evidence="2" key="1">
    <citation type="submission" date="2022-06" db="EMBL/GenBank/DDBJ databases">
        <title>A novel DMS-producing enzyme.</title>
        <authorList>
            <person name="Zhang Y."/>
        </authorList>
    </citation>
    <scope>NUCLEOTIDE SEQUENCE</scope>
    <source>
        <strain evidence="2">H10-59</strain>
    </source>
</reference>
<feature type="chain" id="PRO_5043627380" evidence="1">
    <location>
        <begin position="26"/>
        <end position="49"/>
    </location>
</feature>
<evidence type="ECO:0000313" key="2">
    <source>
        <dbReference type="EMBL" id="XBO73406.1"/>
    </source>
</evidence>
<proteinExistence type="predicted"/>
<keyword evidence="1" id="KW-0732">Signal</keyword>
<dbReference type="EMBL" id="CP098828">
    <property type="protein sequence ID" value="XBO73406.1"/>
    <property type="molecule type" value="Genomic_DNA"/>
</dbReference>
<gene>
    <name evidence="2" type="ORF">NFG57_11170</name>
</gene>
<name>A0AAU7KNS6_9GAMM</name>
<evidence type="ECO:0000256" key="1">
    <source>
        <dbReference type="SAM" id="SignalP"/>
    </source>
</evidence>
<dbReference type="AlphaFoldDB" id="A0AAU7KNS6"/>
<protein>
    <submittedName>
        <fullName evidence="2">Uncharacterized protein</fullName>
    </submittedName>
</protein>
<accession>A0AAU7KNS6</accession>
<organism evidence="2">
    <name type="scientific">Halomonas sp. H10-59</name>
    <dbReference type="NCBI Taxonomy" id="2950874"/>
    <lineage>
        <taxon>Bacteria</taxon>
        <taxon>Pseudomonadati</taxon>
        <taxon>Pseudomonadota</taxon>
        <taxon>Gammaproteobacteria</taxon>
        <taxon>Oceanospirillales</taxon>
        <taxon>Halomonadaceae</taxon>
        <taxon>Halomonas</taxon>
    </lineage>
</organism>
<dbReference type="RefSeq" id="WP_348814331.1">
    <property type="nucleotide sequence ID" value="NZ_CP098828.1"/>
</dbReference>
<feature type="signal peptide" evidence="1">
    <location>
        <begin position="1"/>
        <end position="25"/>
    </location>
</feature>
<sequence length="49" mass="5636">MTPTFALFAFAIVSCLGACAALAWAQREENRRAREEMRSFLEQIDRRDS</sequence>